<dbReference type="EMBL" id="JAHXDN010000003">
    <property type="protein sequence ID" value="MBW4708804.1"/>
    <property type="molecule type" value="Genomic_DNA"/>
</dbReference>
<comment type="subcellular location">
    <subcellularLocation>
        <location evidence="1">Cell outer membrane</location>
        <topology evidence="1">Multi-pass membrane protein</topology>
    </subcellularLocation>
</comment>
<comment type="similarity">
    <text evidence="2">Belongs to the OmpP1/FadL family.</text>
</comment>
<dbReference type="GO" id="GO:0015483">
    <property type="term" value="F:long-chain fatty acid transporting porin activity"/>
    <property type="evidence" value="ECO:0007669"/>
    <property type="project" value="TreeGrafter"/>
</dbReference>
<sequence length="368" mass="39204">MKSYFTSVTLLCLATGAAHAGALDRTGQSVDVLFETGRYAEFSFATVSPDLSGNTVSALPNGTGSGDISPSYFQFSAAYKADLNDTWSYALILDEPFKADVNYNLGTGYFASGSLAEFQSYALTGLLQYNMPTGFSVYGGLRLQSVEASATIPFVSLYNVTADRDYGVGYVAGVAYERPDIALRVSLTYNSEVSHSNDTVETSAALGGPNSSVTEFETPQSVNLAFQTGIAADTLLFGGVRWVDWSDFALTPANYQVLTSGGSLLSYQDDVYTYTLGVGRRLNDTWSVAATLGYEETNGSFFTNLGPSDGQESIGLAAIYTKGKMKITTGIRYVRIGDTVTRVGAIAPAARFDGNDAVAIGFKVGYNF</sequence>
<evidence type="ECO:0000313" key="9">
    <source>
        <dbReference type="EMBL" id="MBW4708804.1"/>
    </source>
</evidence>
<evidence type="ECO:0008006" key="11">
    <source>
        <dbReference type="Google" id="ProtNLM"/>
    </source>
</evidence>
<evidence type="ECO:0000256" key="3">
    <source>
        <dbReference type="ARBA" id="ARBA00022452"/>
    </source>
</evidence>
<evidence type="ECO:0000256" key="4">
    <source>
        <dbReference type="ARBA" id="ARBA00022692"/>
    </source>
</evidence>
<evidence type="ECO:0000256" key="7">
    <source>
        <dbReference type="ARBA" id="ARBA00023237"/>
    </source>
</evidence>
<keyword evidence="3" id="KW-1134">Transmembrane beta strand</keyword>
<keyword evidence="10" id="KW-1185">Reference proteome</keyword>
<keyword evidence="6" id="KW-0472">Membrane</keyword>
<reference evidence="9" key="1">
    <citation type="submission" date="2021-07" db="EMBL/GenBank/DDBJ databases">
        <title>Roseobacter insulae sp. nov., isolated from a tidal flat.</title>
        <authorList>
            <person name="Park S."/>
            <person name="Yoon J.-H."/>
        </authorList>
    </citation>
    <scope>NUCLEOTIDE SEQUENCE</scope>
    <source>
        <strain evidence="9">YSTF-M11</strain>
    </source>
</reference>
<keyword evidence="5 8" id="KW-0732">Signal</keyword>
<dbReference type="PANTHER" id="PTHR35093">
    <property type="entry name" value="OUTER MEMBRANE PROTEIN NMB0088-RELATED"/>
    <property type="match status" value="1"/>
</dbReference>
<feature type="signal peptide" evidence="8">
    <location>
        <begin position="1"/>
        <end position="20"/>
    </location>
</feature>
<dbReference type="Pfam" id="PF03349">
    <property type="entry name" value="Toluene_X"/>
    <property type="match status" value="1"/>
</dbReference>
<evidence type="ECO:0000256" key="8">
    <source>
        <dbReference type="SAM" id="SignalP"/>
    </source>
</evidence>
<evidence type="ECO:0000256" key="5">
    <source>
        <dbReference type="ARBA" id="ARBA00022729"/>
    </source>
</evidence>
<comment type="caution">
    <text evidence="9">The sequence shown here is derived from an EMBL/GenBank/DDBJ whole genome shotgun (WGS) entry which is preliminary data.</text>
</comment>
<feature type="chain" id="PRO_5040832253" description="Outer membrane protein transport protein (OMPP1/FadL/TodX)" evidence="8">
    <location>
        <begin position="21"/>
        <end position="368"/>
    </location>
</feature>
<organism evidence="9 10">
    <name type="scientific">Roseobacter insulae</name>
    <dbReference type="NCBI Taxonomy" id="2859783"/>
    <lineage>
        <taxon>Bacteria</taxon>
        <taxon>Pseudomonadati</taxon>
        <taxon>Pseudomonadota</taxon>
        <taxon>Alphaproteobacteria</taxon>
        <taxon>Rhodobacterales</taxon>
        <taxon>Roseobacteraceae</taxon>
        <taxon>Roseobacter</taxon>
    </lineage>
</organism>
<dbReference type="AlphaFoldDB" id="A0A9X1FW14"/>
<evidence type="ECO:0000313" key="10">
    <source>
        <dbReference type="Proteomes" id="UP001138661"/>
    </source>
</evidence>
<dbReference type="Proteomes" id="UP001138661">
    <property type="component" value="Unassembled WGS sequence"/>
</dbReference>
<name>A0A9X1FW14_9RHOB</name>
<evidence type="ECO:0000256" key="6">
    <source>
        <dbReference type="ARBA" id="ARBA00023136"/>
    </source>
</evidence>
<evidence type="ECO:0000256" key="1">
    <source>
        <dbReference type="ARBA" id="ARBA00004571"/>
    </source>
</evidence>
<dbReference type="GO" id="GO:0009279">
    <property type="term" value="C:cell outer membrane"/>
    <property type="evidence" value="ECO:0007669"/>
    <property type="project" value="UniProtKB-SubCell"/>
</dbReference>
<gene>
    <name evidence="9" type="ORF">KX928_13525</name>
</gene>
<protein>
    <recommendedName>
        <fullName evidence="11">Outer membrane protein transport protein (OMPP1/FadL/TodX)</fullName>
    </recommendedName>
</protein>
<evidence type="ECO:0000256" key="2">
    <source>
        <dbReference type="ARBA" id="ARBA00008163"/>
    </source>
</evidence>
<keyword evidence="4" id="KW-0812">Transmembrane</keyword>
<accession>A0A9X1FW14</accession>
<dbReference type="PANTHER" id="PTHR35093:SF8">
    <property type="entry name" value="OUTER MEMBRANE PROTEIN NMB0088-RELATED"/>
    <property type="match status" value="1"/>
</dbReference>
<dbReference type="InterPro" id="IPR005017">
    <property type="entry name" value="OMPP1/FadL/TodX"/>
</dbReference>
<proteinExistence type="inferred from homology"/>
<dbReference type="RefSeq" id="WP_219503393.1">
    <property type="nucleotide sequence ID" value="NZ_JAHXDN010000003.1"/>
</dbReference>
<keyword evidence="7" id="KW-0998">Cell outer membrane</keyword>